<dbReference type="PANTHER" id="PTHR33155">
    <property type="entry name" value="FANTASTIC FOUR-LIKE PROTEIN (DUF3049)"/>
    <property type="match status" value="1"/>
</dbReference>
<gene>
    <name evidence="4" type="ORF">Tsubulata_030740</name>
</gene>
<evidence type="ECO:0000313" key="4">
    <source>
        <dbReference type="EMBL" id="KAJ4836860.1"/>
    </source>
</evidence>
<keyword evidence="5" id="KW-1185">Reference proteome</keyword>
<dbReference type="Pfam" id="PF11250">
    <property type="entry name" value="FAF"/>
    <property type="match status" value="1"/>
</dbReference>
<sequence length="216" mass="23560">MHTQHSFSSLKDLLRSPSSPKETLGFLVGSQSSSPPSSWTNTDSSKPSDSDSSADKFGVLSFEEESSFSSLKYSVDSSFPFSSATPLSSSSDLSSDLSKTKETAMAPIEEKVDHDRYLGFGNNPAKFGGKIIPPPISCLKLFQEGEPYVYLNYGNEDGKDNSFTVEEIRIPREMFHASREGGRLKLYFAGSSRNGFAGSSQEKEEEEEGGEEEGSQ</sequence>
<dbReference type="PANTHER" id="PTHR33155:SF64">
    <property type="entry name" value="FAF DOMAIN-CONTAINING PROTEIN"/>
    <property type="match status" value="1"/>
</dbReference>
<organism evidence="4 5">
    <name type="scientific">Turnera subulata</name>
    <dbReference type="NCBI Taxonomy" id="218843"/>
    <lineage>
        <taxon>Eukaryota</taxon>
        <taxon>Viridiplantae</taxon>
        <taxon>Streptophyta</taxon>
        <taxon>Embryophyta</taxon>
        <taxon>Tracheophyta</taxon>
        <taxon>Spermatophyta</taxon>
        <taxon>Magnoliopsida</taxon>
        <taxon>eudicotyledons</taxon>
        <taxon>Gunneridae</taxon>
        <taxon>Pentapetalae</taxon>
        <taxon>rosids</taxon>
        <taxon>fabids</taxon>
        <taxon>Malpighiales</taxon>
        <taxon>Passifloraceae</taxon>
        <taxon>Turnera</taxon>
    </lineage>
</organism>
<comment type="similarity">
    <text evidence="1">Belongs to the fantastic four family.</text>
</comment>
<evidence type="ECO:0000256" key="2">
    <source>
        <dbReference type="SAM" id="MobiDB-lite"/>
    </source>
</evidence>
<evidence type="ECO:0000259" key="3">
    <source>
        <dbReference type="Pfam" id="PF11250"/>
    </source>
</evidence>
<reference evidence="4" key="2">
    <citation type="journal article" date="2023" name="Plants (Basel)">
        <title>Annotation of the Turnera subulata (Passifloraceae) Draft Genome Reveals the S-Locus Evolved after the Divergence of Turneroideae from Passifloroideae in a Stepwise Manner.</title>
        <authorList>
            <person name="Henning P.M."/>
            <person name="Roalson E.H."/>
            <person name="Mir W."/>
            <person name="McCubbin A.G."/>
            <person name="Shore J.S."/>
        </authorList>
    </citation>
    <scope>NUCLEOTIDE SEQUENCE</scope>
    <source>
        <strain evidence="4">F60SS</strain>
    </source>
</reference>
<feature type="region of interest" description="Disordered" evidence="2">
    <location>
        <begin position="1"/>
        <end position="56"/>
    </location>
</feature>
<dbReference type="InterPro" id="IPR021410">
    <property type="entry name" value="FAF"/>
</dbReference>
<feature type="region of interest" description="Disordered" evidence="2">
    <location>
        <begin position="78"/>
        <end position="108"/>
    </location>
</feature>
<evidence type="ECO:0000313" key="5">
    <source>
        <dbReference type="Proteomes" id="UP001141552"/>
    </source>
</evidence>
<feature type="region of interest" description="Disordered" evidence="2">
    <location>
        <begin position="192"/>
        <end position="216"/>
    </location>
</feature>
<feature type="compositionally biased region" description="Low complexity" evidence="2">
    <location>
        <begin position="78"/>
        <end position="97"/>
    </location>
</feature>
<evidence type="ECO:0000256" key="1">
    <source>
        <dbReference type="ARBA" id="ARBA00008690"/>
    </source>
</evidence>
<feature type="domain" description="FAF" evidence="3">
    <location>
        <begin position="133"/>
        <end position="188"/>
    </location>
</feature>
<comment type="caution">
    <text evidence="4">The sequence shown here is derived from an EMBL/GenBank/DDBJ whole genome shotgun (WGS) entry which is preliminary data.</text>
</comment>
<feature type="compositionally biased region" description="Basic and acidic residues" evidence="2">
    <location>
        <begin position="98"/>
        <end position="108"/>
    </location>
</feature>
<reference evidence="4" key="1">
    <citation type="submission" date="2022-02" db="EMBL/GenBank/DDBJ databases">
        <authorList>
            <person name="Henning P.M."/>
            <person name="McCubbin A.G."/>
            <person name="Shore J.S."/>
        </authorList>
    </citation>
    <scope>NUCLEOTIDE SEQUENCE</scope>
    <source>
        <strain evidence="4">F60SS</strain>
        <tissue evidence="4">Leaves</tissue>
    </source>
</reference>
<accession>A0A9Q0FSG5</accession>
<name>A0A9Q0FSG5_9ROSI</name>
<proteinExistence type="inferred from homology"/>
<dbReference type="InterPro" id="IPR046431">
    <property type="entry name" value="FAF_dom"/>
</dbReference>
<dbReference type="OrthoDB" id="676808at2759"/>
<dbReference type="EMBL" id="JAKUCV010004007">
    <property type="protein sequence ID" value="KAJ4836860.1"/>
    <property type="molecule type" value="Genomic_DNA"/>
</dbReference>
<protein>
    <recommendedName>
        <fullName evidence="3">FAF domain-containing protein</fullName>
    </recommendedName>
</protein>
<dbReference type="Proteomes" id="UP001141552">
    <property type="component" value="Unassembled WGS sequence"/>
</dbReference>
<feature type="compositionally biased region" description="Low complexity" evidence="2">
    <location>
        <begin position="30"/>
        <end position="51"/>
    </location>
</feature>
<feature type="compositionally biased region" description="Acidic residues" evidence="2">
    <location>
        <begin position="203"/>
        <end position="216"/>
    </location>
</feature>
<dbReference type="AlphaFoldDB" id="A0A9Q0FSG5"/>